<dbReference type="InterPro" id="IPR013120">
    <property type="entry name" value="FAR_NAD-bd"/>
</dbReference>
<dbReference type="InterPro" id="IPR009081">
    <property type="entry name" value="PP-bd_ACP"/>
</dbReference>
<dbReference type="GO" id="GO:0009403">
    <property type="term" value="P:toxin biosynthetic process"/>
    <property type="evidence" value="ECO:0007669"/>
    <property type="project" value="UniProtKB-ARBA"/>
</dbReference>
<dbReference type="GO" id="GO:0016740">
    <property type="term" value="F:transferase activity"/>
    <property type="evidence" value="ECO:0007669"/>
    <property type="project" value="UniProtKB-KW"/>
</dbReference>
<dbReference type="FunFam" id="3.40.50.12780:FF:000012">
    <property type="entry name" value="Non-ribosomal peptide synthetase"/>
    <property type="match status" value="2"/>
</dbReference>
<dbReference type="InterPro" id="IPR036736">
    <property type="entry name" value="ACP-like_sf"/>
</dbReference>
<dbReference type="InterPro" id="IPR001242">
    <property type="entry name" value="Condensation_dom"/>
</dbReference>
<dbReference type="PANTHER" id="PTHR45527:SF1">
    <property type="entry name" value="FATTY ACID SYNTHASE"/>
    <property type="match status" value="1"/>
</dbReference>
<accession>A0A840Q0R8</accession>
<dbReference type="Pfam" id="PF00668">
    <property type="entry name" value="Condensation"/>
    <property type="match status" value="2"/>
</dbReference>
<feature type="domain" description="Carrier" evidence="7">
    <location>
        <begin position="963"/>
        <end position="1038"/>
    </location>
</feature>
<evidence type="ECO:0000259" key="7">
    <source>
        <dbReference type="PROSITE" id="PS50075"/>
    </source>
</evidence>
<dbReference type="FunFam" id="2.30.38.10:FF:000001">
    <property type="entry name" value="Non-ribosomal peptide synthetase PvdI"/>
    <property type="match status" value="2"/>
</dbReference>
<dbReference type="InterPro" id="IPR006162">
    <property type="entry name" value="Ppantetheine_attach_site"/>
</dbReference>
<dbReference type="PROSITE" id="PS00455">
    <property type="entry name" value="AMP_BINDING"/>
    <property type="match status" value="2"/>
</dbReference>
<dbReference type="Pfam" id="PF07993">
    <property type="entry name" value="NAD_binding_4"/>
    <property type="match status" value="1"/>
</dbReference>
<evidence type="ECO:0000256" key="1">
    <source>
        <dbReference type="ARBA" id="ARBA00001957"/>
    </source>
</evidence>
<keyword evidence="5" id="KW-0808">Transferase</keyword>
<dbReference type="GO" id="GO:0072330">
    <property type="term" value="P:monocarboxylic acid biosynthetic process"/>
    <property type="evidence" value="ECO:0007669"/>
    <property type="project" value="UniProtKB-ARBA"/>
</dbReference>
<evidence type="ECO:0000313" key="8">
    <source>
        <dbReference type="EMBL" id="MBB5153121.1"/>
    </source>
</evidence>
<dbReference type="RefSeq" id="WP_184723475.1">
    <property type="nucleotide sequence ID" value="NZ_JACHIW010000001.1"/>
</dbReference>
<dbReference type="InterPro" id="IPR013217">
    <property type="entry name" value="Methyltransf_12"/>
</dbReference>
<dbReference type="InterPro" id="IPR020806">
    <property type="entry name" value="PKS_PP-bd"/>
</dbReference>
<dbReference type="Pfam" id="PF00501">
    <property type="entry name" value="AMP-binding"/>
    <property type="match status" value="2"/>
</dbReference>
<keyword evidence="2" id="KW-0596">Phosphopantetheine</keyword>
<evidence type="ECO:0000256" key="3">
    <source>
        <dbReference type="ARBA" id="ARBA00022553"/>
    </source>
</evidence>
<evidence type="ECO:0000256" key="5">
    <source>
        <dbReference type="ARBA" id="ARBA00022679"/>
    </source>
</evidence>
<dbReference type="SUPFAM" id="SSF47336">
    <property type="entry name" value="ACP-like"/>
    <property type="match status" value="2"/>
</dbReference>
<dbReference type="InterPro" id="IPR023213">
    <property type="entry name" value="CAT-like_dom_sf"/>
</dbReference>
<comment type="caution">
    <text evidence="8">The sequence shown here is derived from an EMBL/GenBank/DDBJ whole genome shotgun (WGS) entry which is preliminary data.</text>
</comment>
<dbReference type="InterPro" id="IPR042099">
    <property type="entry name" value="ANL_N_sf"/>
</dbReference>
<name>A0A840Q0R8_9PSEU</name>
<dbReference type="GO" id="GO:0008610">
    <property type="term" value="P:lipid biosynthetic process"/>
    <property type="evidence" value="ECO:0007669"/>
    <property type="project" value="UniProtKB-ARBA"/>
</dbReference>
<dbReference type="GO" id="GO:0016874">
    <property type="term" value="F:ligase activity"/>
    <property type="evidence" value="ECO:0007669"/>
    <property type="project" value="UniProtKB-KW"/>
</dbReference>
<keyword evidence="9" id="KW-1185">Reference proteome</keyword>
<comment type="cofactor">
    <cofactor evidence="1">
        <name>pantetheine 4'-phosphate</name>
        <dbReference type="ChEBI" id="CHEBI:47942"/>
    </cofactor>
</comment>
<dbReference type="InterPro" id="IPR010080">
    <property type="entry name" value="Thioester_reductase-like_dom"/>
</dbReference>
<dbReference type="InterPro" id="IPR020845">
    <property type="entry name" value="AMP-binding_CS"/>
</dbReference>
<dbReference type="FunFam" id="1.10.1200.10:FF:000016">
    <property type="entry name" value="Non-ribosomal peptide synthase"/>
    <property type="match status" value="2"/>
</dbReference>
<dbReference type="FunFam" id="3.40.50.980:FF:000001">
    <property type="entry name" value="Non-ribosomal peptide synthetase"/>
    <property type="match status" value="1"/>
</dbReference>
<dbReference type="SUPFAM" id="SSF51735">
    <property type="entry name" value="NAD(P)-binding Rossmann-fold domains"/>
    <property type="match status" value="1"/>
</dbReference>
<dbReference type="SUPFAM" id="SSF56801">
    <property type="entry name" value="Acetyl-CoA synthetase-like"/>
    <property type="match status" value="2"/>
</dbReference>
<dbReference type="FunFam" id="3.30.559.30:FF:000001">
    <property type="entry name" value="Non-ribosomal peptide synthetase"/>
    <property type="match status" value="1"/>
</dbReference>
<dbReference type="InterPro" id="IPR045851">
    <property type="entry name" value="AMP-bd_C_sf"/>
</dbReference>
<dbReference type="InterPro" id="IPR036291">
    <property type="entry name" value="NAD(P)-bd_dom_sf"/>
</dbReference>
<proteinExistence type="predicted"/>
<dbReference type="SUPFAM" id="SSF52777">
    <property type="entry name" value="CoA-dependent acyltransferases"/>
    <property type="match status" value="4"/>
</dbReference>
<dbReference type="Gene3D" id="3.30.300.30">
    <property type="match status" value="3"/>
</dbReference>
<dbReference type="GO" id="GO:0043041">
    <property type="term" value="P:amino acid activation for nonribosomal peptide biosynthetic process"/>
    <property type="evidence" value="ECO:0007669"/>
    <property type="project" value="TreeGrafter"/>
</dbReference>
<dbReference type="Pfam" id="PF08242">
    <property type="entry name" value="Methyltransf_12"/>
    <property type="match status" value="1"/>
</dbReference>
<dbReference type="Gene3D" id="3.40.50.150">
    <property type="entry name" value="Vaccinia Virus protein VP39"/>
    <property type="match status" value="1"/>
</dbReference>
<dbReference type="Gene3D" id="1.10.1200.10">
    <property type="entry name" value="ACP-like"/>
    <property type="match status" value="2"/>
</dbReference>
<reference evidence="8 9" key="1">
    <citation type="submission" date="2020-08" db="EMBL/GenBank/DDBJ databases">
        <title>Sequencing the genomes of 1000 actinobacteria strains.</title>
        <authorList>
            <person name="Klenk H.-P."/>
        </authorList>
    </citation>
    <scope>NUCLEOTIDE SEQUENCE [LARGE SCALE GENOMIC DNA]</scope>
    <source>
        <strain evidence="8 9">DSM 45584</strain>
    </source>
</reference>
<keyword evidence="4" id="KW-0436">Ligase</keyword>
<evidence type="ECO:0000256" key="6">
    <source>
        <dbReference type="ARBA" id="ARBA00022737"/>
    </source>
</evidence>
<dbReference type="Gene3D" id="3.30.559.10">
    <property type="entry name" value="Chloramphenicol acetyltransferase-like domain"/>
    <property type="match status" value="2"/>
</dbReference>
<dbReference type="Gene3D" id="3.40.50.720">
    <property type="entry name" value="NAD(P)-binding Rossmann-like Domain"/>
    <property type="match status" value="1"/>
</dbReference>
<dbReference type="CDD" id="cd19540">
    <property type="entry name" value="LCL_NRPS-like"/>
    <property type="match status" value="1"/>
</dbReference>
<dbReference type="Proteomes" id="UP000584374">
    <property type="component" value="Unassembled WGS sequence"/>
</dbReference>
<dbReference type="NCBIfam" id="TIGR01733">
    <property type="entry name" value="AA-adenyl-dom"/>
    <property type="match status" value="2"/>
</dbReference>
<organism evidence="8 9">
    <name type="scientific">Saccharopolyspora phatthalungensis</name>
    <dbReference type="NCBI Taxonomy" id="664693"/>
    <lineage>
        <taxon>Bacteria</taxon>
        <taxon>Bacillati</taxon>
        <taxon>Actinomycetota</taxon>
        <taxon>Actinomycetes</taxon>
        <taxon>Pseudonocardiales</taxon>
        <taxon>Pseudonocardiaceae</taxon>
        <taxon>Saccharopolyspora</taxon>
    </lineage>
</organism>
<dbReference type="InterPro" id="IPR025110">
    <property type="entry name" value="AMP-bd_C"/>
</dbReference>
<dbReference type="CDD" id="cd05235">
    <property type="entry name" value="SDR_e1"/>
    <property type="match status" value="1"/>
</dbReference>
<dbReference type="NCBIfam" id="TIGR01746">
    <property type="entry name" value="Thioester-redct"/>
    <property type="match status" value="1"/>
</dbReference>
<dbReference type="GO" id="GO:0031177">
    <property type="term" value="F:phosphopantetheine binding"/>
    <property type="evidence" value="ECO:0007669"/>
    <property type="project" value="InterPro"/>
</dbReference>
<dbReference type="PROSITE" id="PS50075">
    <property type="entry name" value="CARRIER"/>
    <property type="match status" value="2"/>
</dbReference>
<dbReference type="Pfam" id="PF13193">
    <property type="entry name" value="AMP-binding_C"/>
    <property type="match status" value="2"/>
</dbReference>
<sequence length="2905" mass="314560">MSENGHQGVEFPLLSGQREIWTAQLLDPSSTAFDVGERIDIAGPVDRDVFAAAVHRVQAEVDILRLELVERDGVPTQRIAREPAHALRFVDLADEPDPRTAADEWMRDDLDRGLNLLGGPLFAPALLRLAHDRHVWFNHLHHIMMDGFSLAMIDRRIAAVYTSLVRGARPDRPGFGEYRLLCAEDAAYCESEQSELDAAFWRDRLADRPEPVNLAGRWAKRRTGKVSSTARLSPELETDIRGLGRTVGAGWTHVLTAGIATYVSRLTGARDMVVGLPRMCRPTAALQQIPGMLANNLPVRVAVSPEQSPEMLIRQVAEQVRVAKRHERYRFEHIRRDLGLHAPDAPLFCPVINFMPFDYDLDLAGTAGTAEILANGPVDDLTVNIYDRPTEAGVRIDLVGNADIYDADTVADHLRRLVRFLASFVSDARTAVARLTVLGAGEREVLLGKSTAPPAQVQPATLSELFADRAARNPDTTALESGARAMSFREVAKQMRSWGTLLRAHGVGPERIVAVLLPRCPEWVTAVFAISHAGGAALPIDPDQPVDRIAAVLDDAQPHAVICSDELIERIPADGGVVRLVLDHHELRPASDADHTPDHDVAPASPALDHAAYVIYTSGSTGTPKGVVVSHRGLAGLAAAQAERFTLCPGSRVLFFAALGCDSAVAEVVTTLVAGGTVVIPRSTEHLPGAGLAEFVADRRVSHATVPPSVLAGMNPADYPNLVTVIVAGETCPPNVVAAWAPGRRMLNAYGPTETTVCATMSDPLTPEGGTPTIGRPILGGSAYVLDSCLQPCPDGIAGELYVAGPSLARGYLRSPALTAGRFVANPFGPVGSRMYRTGDRVRRRPDGNLEYLGRADGQVNVHGFRIEPTEVEAVLTNHPAVAAAAVLPQSEGSGPPRLIAYLVGADDTDLDAGEMRRHAAARLPRHMVPSAFITLDRLPLTASGKLDRRALPTSPAAGTEPAGGAPQEQILCGLFADLLDVTSVSVHDDFFALGGHSLLATRLVNRIRATFGAALSIHDVFEAPTPAQLNERIDAPVGLPALRPESRPDPAPLSYAQRRLWFLHRMEGPSSTYTMAAVVRFSGELDVPTLRQALHDVIARHESLRTIYPEVDDQPRQVVLDPEDASPALLVHRIDATELSERLDAGARFTFDLTKNAPVHAELFTMDTEERVLLLLIHHIAGDGWSMGPLCRDLAAAYRARRDGTEPSWSPLPVQYIDYTLWHRRLLGSADDPDSRHRRQLDYWTRTLADLPEELALPTDRPRPAVSSYHGGVVSFEVDARLHRALLTLARTHDVTLFMVLHAALATLLTRLGAGTDVPIGTAIAGRTDAALDDLVGFFVNTLVLRTDTSGDPRFTDLLEQARRVDLGAYAHQDLPLNLVVEAVNPTRSANRQPLFQNMLVLQNVPEIRLDLPELKASLEPRYLDVAKVDLGWSFIERYTEDGGGAGLSATVEYSSDLFDRETVQQFADRLVRVLAAAVADPETRISELDVLLPDERDRLLRRWAASPDRVEPATVPELFAASVDRDPHAVAVCSDGESVSYAELDRRVDELAHRLRVRGVRPEQVVAVLLPRSVDWVVAVLAVLRAGGAFLPIDPTTPDRRINALLADVRARTVLTDTDLAARVAGFASSDPVLIDQPSSRDERPEPTALPTSHALSVDHAAYMILTSGSTGVPKCVVVSHRGIASLVAAHADRFALGPGSRMLQFAALGFDGIVAELFSTLLNGATLVVPSGTRPPLGPELAEAAERHRVTHLILQPSALATLRPDQLPTVRTLVVVGEACPPPTAAAWACDRRLINGYGPTETTVCAALSDPLTGPDAPIGRPSTGLRSYVLDARLRPCPTGVPGELYVSGAGLARGYADKPGLTAQRFVADPFAANGERMYRTGDLARWRRDGQLDYVGRADDQVKVRGLRVEPAEVEATLAGHAEVAHAAVVRQDHPVVGPQLVAYVVPTPRSAGLAASEPDEVEEWRTFNDALYSSSAQTAWGEDFAGWVSSYDGHPIPLSAMREWRAATVERLRALAPRRVLEIGVGSGLVLAKLAPECEEYWGSDISAAAIAKLREQIAQRPELADRTRLRTAPADDVNGLPNGFFDLVVLNSTVQYFPDTEYLEQVLRHAVDLLAPGGRIFLGDVRNLRTLHLLHTAVELHRADGVVEPSAIREAVQRRSADERELLLDPDYFAALPAKLDGIGGVDIRLKRGLQHTELTRHRYDVILQRLPVHDGAEQDSELVCNDTAGHPERVADVLRAQRPARLRVAAVPNARLAGEAAASHALSADEVRADVLHRLTQPPQPGVDPETWYDLGARLGYQVEVTWNGASADGAVDVVFSRSGHQKPPGGLYRPAQRGIGSARLANDPGAAQRARRIAATLRDYLRDRLPEHMVPAVIVGLERFPFTANGKLDYAALPTPDFEEQPRGRPARNPQERALCRLFAEMLGRPEVGIDLNFFDLGGHSLLAARLISRINQEFGSDLPVAAVFDAPTVAGLSEALERVDSPGREAPTVRELLADATLDPAIDTEPSSSQPAARMADPEHVLLTGATGFVGSFLLAELVRSTRATVFCLVRGSDEADAGRRLRDVLRRYRLADAVPDGRVIPVVGDLAQPLLGLSPELHGRLAEQVDVIHHTGAWVHTMHPYRQLRSANVGGTREVLRLAAAAPGTPVHYMSTIGAAVQADGSTTTVREDCRLSAESVNPNGYVSSKWVAEQLVHAARDRGIPTTVFRPGRVSGHSGTGIGGTTDSFWLIVRTMLELGAVPHFAGDHTGIEVDLVPVDYVARAVAELAGRPESVGTTYHIRNPHLVSLDAVVHALREAGYRLDVVSPEDWSTRLDTQAAQGSDPFRVAAMFGRLVPMLRAASALRFDADHTDRALADTAIHCPDVDDDVLGRYVDYFLHTGFFPKPMG</sequence>
<evidence type="ECO:0000256" key="4">
    <source>
        <dbReference type="ARBA" id="ARBA00022598"/>
    </source>
</evidence>
<dbReference type="PROSITE" id="PS00012">
    <property type="entry name" value="PHOSPHOPANTETHEINE"/>
    <property type="match status" value="2"/>
</dbReference>
<keyword evidence="3" id="KW-0597">Phosphoprotein</keyword>
<dbReference type="InterPro" id="IPR029063">
    <property type="entry name" value="SAM-dependent_MTases_sf"/>
</dbReference>
<dbReference type="SMART" id="SM00823">
    <property type="entry name" value="PKS_PP"/>
    <property type="match status" value="2"/>
</dbReference>
<dbReference type="EMBL" id="JACHIW010000001">
    <property type="protein sequence ID" value="MBB5153121.1"/>
    <property type="molecule type" value="Genomic_DNA"/>
</dbReference>
<dbReference type="GO" id="GO:0005829">
    <property type="term" value="C:cytosol"/>
    <property type="evidence" value="ECO:0007669"/>
    <property type="project" value="TreeGrafter"/>
</dbReference>
<dbReference type="Gene3D" id="3.30.559.30">
    <property type="entry name" value="Nonribosomal peptide synthetase, condensation domain"/>
    <property type="match status" value="2"/>
</dbReference>
<dbReference type="Gene3D" id="3.40.50.12780">
    <property type="entry name" value="N-terminal domain of ligase-like"/>
    <property type="match status" value="1"/>
</dbReference>
<dbReference type="InterPro" id="IPR010071">
    <property type="entry name" value="AA_adenyl_dom"/>
</dbReference>
<feature type="domain" description="Carrier" evidence="7">
    <location>
        <begin position="2422"/>
        <end position="2497"/>
    </location>
</feature>
<keyword evidence="6" id="KW-0677">Repeat</keyword>
<dbReference type="Pfam" id="PF00550">
    <property type="entry name" value="PP-binding"/>
    <property type="match status" value="2"/>
</dbReference>
<dbReference type="CDD" id="cd02440">
    <property type="entry name" value="AdoMet_MTases"/>
    <property type="match status" value="1"/>
</dbReference>
<evidence type="ECO:0000256" key="2">
    <source>
        <dbReference type="ARBA" id="ARBA00022450"/>
    </source>
</evidence>
<dbReference type="InterPro" id="IPR000873">
    <property type="entry name" value="AMP-dep_synth/lig_dom"/>
</dbReference>
<dbReference type="PANTHER" id="PTHR45527">
    <property type="entry name" value="NONRIBOSOMAL PEPTIDE SYNTHETASE"/>
    <property type="match status" value="1"/>
</dbReference>
<dbReference type="SUPFAM" id="SSF53335">
    <property type="entry name" value="S-adenosyl-L-methionine-dependent methyltransferases"/>
    <property type="match status" value="1"/>
</dbReference>
<dbReference type="Gene3D" id="2.30.38.10">
    <property type="entry name" value="Luciferase, Domain 3"/>
    <property type="match status" value="1"/>
</dbReference>
<gene>
    <name evidence="8" type="ORF">BJ970_000655</name>
</gene>
<evidence type="ECO:0000313" key="9">
    <source>
        <dbReference type="Proteomes" id="UP000584374"/>
    </source>
</evidence>
<protein>
    <submittedName>
        <fullName evidence="8">Amino acid adenylation domain-containing protein/thioester reductase-like protein</fullName>
    </submittedName>
</protein>
<dbReference type="Gene3D" id="3.40.50.980">
    <property type="match status" value="2"/>
</dbReference>